<keyword evidence="11" id="KW-0239">DNA-directed DNA polymerase</keyword>
<feature type="compositionally biased region" description="Acidic residues" evidence="16">
    <location>
        <begin position="371"/>
        <end position="382"/>
    </location>
</feature>
<evidence type="ECO:0000256" key="6">
    <source>
        <dbReference type="ARBA" id="ARBA00022801"/>
    </source>
</evidence>
<keyword evidence="10" id="KW-0695">RNA-directed DNA polymerase</keyword>
<comment type="caution">
    <text evidence="18">The sequence shown here is derived from an EMBL/GenBank/DDBJ whole genome shotgun (WGS) entry which is preliminary data.</text>
</comment>
<keyword evidence="6" id="KW-0378">Hydrolase</keyword>
<dbReference type="EMBL" id="PGCJ01000736">
    <property type="protein sequence ID" value="PLW23003.1"/>
    <property type="molecule type" value="Genomic_DNA"/>
</dbReference>
<dbReference type="GO" id="GO:0003964">
    <property type="term" value="F:RNA-directed DNA polymerase activity"/>
    <property type="evidence" value="ECO:0007669"/>
    <property type="project" value="UniProtKB-KW"/>
</dbReference>
<dbReference type="PROSITE" id="PS50994">
    <property type="entry name" value="INTEGRASE"/>
    <property type="match status" value="1"/>
</dbReference>
<dbReference type="PANTHER" id="PTHR42648:SF11">
    <property type="entry name" value="TRANSPOSON TY4-P GAG-POL POLYPROTEIN"/>
    <property type="match status" value="1"/>
</dbReference>
<feature type="region of interest" description="Disordered" evidence="16">
    <location>
        <begin position="371"/>
        <end position="412"/>
    </location>
</feature>
<sequence length="523" mass="57624">MGTAAVIQDLGKVILLEGALYVPDLTRNLISLGKLIRDSVLIEKVGGSHVVNIDDGIRFTCSMINGVLEVNSHIGPISASYTAISLVTHSAPTTPFRTWHSQLGHASFACIKAAVPNEKLETTGHCDLCMKGKLTQLLFRGHFDPTQVPLQVIHGDIVGPITPSTNSGKRYFLTLVDQNTGYISVTLLKQKSEAMDAFLAFKIFFEKQTGHFIQKLITDGGGEFVNKSLNNALESFGIQHNISPPYTPQHNGVAERANKTIINMARCMLSQSNLAKEWWGEAVRTAMAVTNCLPSVCRGKVSPIQLMFVIGYSNDYLAYKVIRLPNKSIIKTKHASFDESVFLTLGALNPSEEDDLNTFQDEDCVPAEQEEERMVLDDDEGREQEKPLEDQAEDPVDTQEDSPPAPPPQQLIIHGLDTPLLSTAPLTRAISFAIPVVLHNNKDEWVKAEQQEIDNMLDHNVWNEVPARPDVVTIPSTWAYKKKLGSNNKVVKFKARICAQGFCQTHGLSFDLKTAPTGKPSSL</sequence>
<keyword evidence="19" id="KW-1185">Reference proteome</keyword>
<dbReference type="GO" id="GO:0016787">
    <property type="term" value="F:hydrolase activity"/>
    <property type="evidence" value="ECO:0007669"/>
    <property type="project" value="UniProtKB-KW"/>
</dbReference>
<keyword evidence="9" id="KW-0229">DNA integration</keyword>
<dbReference type="STRING" id="200324.A0A2N5TBV3"/>
<evidence type="ECO:0000256" key="7">
    <source>
        <dbReference type="ARBA" id="ARBA00022842"/>
    </source>
</evidence>
<dbReference type="GO" id="GO:0005634">
    <property type="term" value="C:nucleus"/>
    <property type="evidence" value="ECO:0007669"/>
    <property type="project" value="UniProtKB-ARBA"/>
</dbReference>
<evidence type="ECO:0000256" key="1">
    <source>
        <dbReference type="ARBA" id="ARBA00022578"/>
    </source>
</evidence>
<dbReference type="InterPro" id="IPR036397">
    <property type="entry name" value="RNaseH_sf"/>
</dbReference>
<evidence type="ECO:0000256" key="5">
    <source>
        <dbReference type="ARBA" id="ARBA00022759"/>
    </source>
</evidence>
<proteinExistence type="predicted"/>
<dbReference type="Proteomes" id="UP000235388">
    <property type="component" value="Unassembled WGS sequence"/>
</dbReference>
<dbReference type="InterPro" id="IPR012337">
    <property type="entry name" value="RNaseH-like_sf"/>
</dbReference>
<protein>
    <recommendedName>
        <fullName evidence="17">Integrase catalytic domain-containing protein</fullName>
    </recommendedName>
</protein>
<evidence type="ECO:0000313" key="19">
    <source>
        <dbReference type="Proteomes" id="UP000235388"/>
    </source>
</evidence>
<evidence type="ECO:0000256" key="16">
    <source>
        <dbReference type="SAM" id="MobiDB-lite"/>
    </source>
</evidence>
<name>A0A2N5TBV3_9BASI</name>
<evidence type="ECO:0000256" key="13">
    <source>
        <dbReference type="ARBA" id="ARBA00023268"/>
    </source>
</evidence>
<dbReference type="InterPro" id="IPR013103">
    <property type="entry name" value="RVT_2"/>
</dbReference>
<dbReference type="PANTHER" id="PTHR42648">
    <property type="entry name" value="TRANSPOSASE, PUTATIVE-RELATED"/>
    <property type="match status" value="1"/>
</dbReference>
<feature type="compositionally biased region" description="Acidic residues" evidence="16">
    <location>
        <begin position="390"/>
        <end position="400"/>
    </location>
</feature>
<keyword evidence="4" id="KW-0479">Metal-binding</keyword>
<dbReference type="GO" id="GO:0003887">
    <property type="term" value="F:DNA-directed DNA polymerase activity"/>
    <property type="evidence" value="ECO:0007669"/>
    <property type="project" value="UniProtKB-KW"/>
</dbReference>
<dbReference type="OrthoDB" id="7691805at2759"/>
<dbReference type="SUPFAM" id="SSF53098">
    <property type="entry name" value="Ribonuclease H-like"/>
    <property type="match status" value="1"/>
</dbReference>
<dbReference type="GO" id="GO:0006310">
    <property type="term" value="P:DNA recombination"/>
    <property type="evidence" value="ECO:0007669"/>
    <property type="project" value="UniProtKB-KW"/>
</dbReference>
<evidence type="ECO:0000256" key="14">
    <source>
        <dbReference type="ARBA" id="ARBA00048173"/>
    </source>
</evidence>
<comment type="catalytic activity">
    <reaction evidence="15">
        <text>DNA(n) + a 2'-deoxyribonucleoside 5'-triphosphate = DNA(n+1) + diphosphate</text>
        <dbReference type="Rhea" id="RHEA:22508"/>
        <dbReference type="Rhea" id="RHEA-COMP:17339"/>
        <dbReference type="Rhea" id="RHEA-COMP:17340"/>
        <dbReference type="ChEBI" id="CHEBI:33019"/>
        <dbReference type="ChEBI" id="CHEBI:61560"/>
        <dbReference type="ChEBI" id="CHEBI:173112"/>
        <dbReference type="EC" id="2.7.7.7"/>
    </reaction>
</comment>
<keyword evidence="5" id="KW-0255">Endonuclease</keyword>
<keyword evidence="13" id="KW-0511">Multifunctional enzyme</keyword>
<keyword evidence="3" id="KW-0540">Nuclease</keyword>
<keyword evidence="1" id="KW-0815">Transposition</keyword>
<dbReference type="GO" id="GO:0004519">
    <property type="term" value="F:endonuclease activity"/>
    <property type="evidence" value="ECO:0007669"/>
    <property type="project" value="UniProtKB-KW"/>
</dbReference>
<keyword evidence="12" id="KW-0233">DNA recombination</keyword>
<dbReference type="InterPro" id="IPR039537">
    <property type="entry name" value="Retrotran_Ty1/copia-like"/>
</dbReference>
<evidence type="ECO:0000256" key="15">
    <source>
        <dbReference type="ARBA" id="ARBA00049244"/>
    </source>
</evidence>
<feature type="domain" description="Integrase catalytic" evidence="17">
    <location>
        <begin position="145"/>
        <end position="311"/>
    </location>
</feature>
<evidence type="ECO:0000256" key="9">
    <source>
        <dbReference type="ARBA" id="ARBA00022908"/>
    </source>
</evidence>
<dbReference type="GO" id="GO:0015074">
    <property type="term" value="P:DNA integration"/>
    <property type="evidence" value="ECO:0007669"/>
    <property type="project" value="UniProtKB-KW"/>
</dbReference>
<accession>A0A2N5TBV3</accession>
<keyword evidence="11" id="KW-0808">Transferase</keyword>
<organism evidence="18 19">
    <name type="scientific">Puccinia coronata f. sp. avenae</name>
    <dbReference type="NCBI Taxonomy" id="200324"/>
    <lineage>
        <taxon>Eukaryota</taxon>
        <taxon>Fungi</taxon>
        <taxon>Dikarya</taxon>
        <taxon>Basidiomycota</taxon>
        <taxon>Pucciniomycotina</taxon>
        <taxon>Pucciniomycetes</taxon>
        <taxon>Pucciniales</taxon>
        <taxon>Pucciniaceae</taxon>
        <taxon>Puccinia</taxon>
    </lineage>
</organism>
<evidence type="ECO:0000256" key="11">
    <source>
        <dbReference type="ARBA" id="ARBA00022932"/>
    </source>
</evidence>
<keyword evidence="2" id="KW-0548">Nucleotidyltransferase</keyword>
<dbReference type="GO" id="GO:0032196">
    <property type="term" value="P:transposition"/>
    <property type="evidence" value="ECO:0007669"/>
    <property type="project" value="UniProtKB-KW"/>
</dbReference>
<dbReference type="AlphaFoldDB" id="A0A2N5TBV3"/>
<dbReference type="InterPro" id="IPR001584">
    <property type="entry name" value="Integrase_cat-core"/>
</dbReference>
<dbReference type="Pfam" id="PF07727">
    <property type="entry name" value="RVT_2"/>
    <property type="match status" value="1"/>
</dbReference>
<dbReference type="GO" id="GO:0003723">
    <property type="term" value="F:RNA binding"/>
    <property type="evidence" value="ECO:0007669"/>
    <property type="project" value="UniProtKB-KW"/>
</dbReference>
<evidence type="ECO:0000313" key="18">
    <source>
        <dbReference type="EMBL" id="PLW23003.1"/>
    </source>
</evidence>
<gene>
    <name evidence="18" type="ORF">PCANC_28510</name>
</gene>
<keyword evidence="8" id="KW-0694">RNA-binding</keyword>
<keyword evidence="7" id="KW-0460">Magnesium</keyword>
<reference evidence="18 19" key="1">
    <citation type="submission" date="2017-11" db="EMBL/GenBank/DDBJ databases">
        <title>De novo assembly and phasing of dikaryotic genomes from two isolates of Puccinia coronata f. sp. avenae, the causal agent of oat crown rust.</title>
        <authorList>
            <person name="Miller M.E."/>
            <person name="Zhang Y."/>
            <person name="Omidvar V."/>
            <person name="Sperschneider J."/>
            <person name="Schwessinger B."/>
            <person name="Raley C."/>
            <person name="Palmer J.M."/>
            <person name="Garnica D."/>
            <person name="Upadhyaya N."/>
            <person name="Rathjen J."/>
            <person name="Taylor J.M."/>
            <person name="Park R.F."/>
            <person name="Dodds P.N."/>
            <person name="Hirsch C.D."/>
            <person name="Kianian S.F."/>
            <person name="Figueroa M."/>
        </authorList>
    </citation>
    <scope>NUCLEOTIDE SEQUENCE [LARGE SCALE GENOMIC DNA]</scope>
    <source>
        <strain evidence="18">12NC29</strain>
    </source>
</reference>
<evidence type="ECO:0000256" key="3">
    <source>
        <dbReference type="ARBA" id="ARBA00022722"/>
    </source>
</evidence>
<evidence type="ECO:0000256" key="8">
    <source>
        <dbReference type="ARBA" id="ARBA00022884"/>
    </source>
</evidence>
<evidence type="ECO:0000256" key="12">
    <source>
        <dbReference type="ARBA" id="ARBA00023172"/>
    </source>
</evidence>
<dbReference type="Gene3D" id="3.30.420.10">
    <property type="entry name" value="Ribonuclease H-like superfamily/Ribonuclease H"/>
    <property type="match status" value="1"/>
</dbReference>
<evidence type="ECO:0000259" key="17">
    <source>
        <dbReference type="PROSITE" id="PS50994"/>
    </source>
</evidence>
<evidence type="ECO:0000256" key="10">
    <source>
        <dbReference type="ARBA" id="ARBA00022918"/>
    </source>
</evidence>
<dbReference type="GO" id="GO:0046872">
    <property type="term" value="F:metal ion binding"/>
    <property type="evidence" value="ECO:0007669"/>
    <property type="project" value="UniProtKB-KW"/>
</dbReference>
<evidence type="ECO:0000256" key="4">
    <source>
        <dbReference type="ARBA" id="ARBA00022723"/>
    </source>
</evidence>
<dbReference type="Pfam" id="PF00665">
    <property type="entry name" value="rve"/>
    <property type="match status" value="1"/>
</dbReference>
<comment type="catalytic activity">
    <reaction evidence="14">
        <text>DNA(n) + a 2'-deoxyribonucleoside 5'-triphosphate = DNA(n+1) + diphosphate</text>
        <dbReference type="Rhea" id="RHEA:22508"/>
        <dbReference type="Rhea" id="RHEA-COMP:17339"/>
        <dbReference type="Rhea" id="RHEA-COMP:17340"/>
        <dbReference type="ChEBI" id="CHEBI:33019"/>
        <dbReference type="ChEBI" id="CHEBI:61560"/>
        <dbReference type="ChEBI" id="CHEBI:173112"/>
        <dbReference type="EC" id="2.7.7.49"/>
    </reaction>
</comment>
<evidence type="ECO:0000256" key="2">
    <source>
        <dbReference type="ARBA" id="ARBA00022695"/>
    </source>
</evidence>